<dbReference type="InterPro" id="IPR032675">
    <property type="entry name" value="LRR_dom_sf"/>
</dbReference>
<dbReference type="SMART" id="SM00256">
    <property type="entry name" value="FBOX"/>
    <property type="match status" value="1"/>
</dbReference>
<dbReference type="PANTHER" id="PTHR31900">
    <property type="entry name" value="F-BOX/RNI SUPERFAMILY PROTEIN-RELATED"/>
    <property type="match status" value="1"/>
</dbReference>
<proteinExistence type="predicted"/>
<dbReference type="SMART" id="SM00579">
    <property type="entry name" value="FBD"/>
    <property type="match status" value="1"/>
</dbReference>
<gene>
    <name evidence="3" type="ORF">MERR_LOCUS25616</name>
</gene>
<dbReference type="InterPro" id="IPR001810">
    <property type="entry name" value="F-box_dom"/>
</dbReference>
<sequence>MVKNKEEQHVDWLRKLPECLLLQILLKLGTKDVVKCSVLSSGWRNLWQLVPGLDLDFDDFRDHVAFASFIDRFLGLNSESRLQHFKFTYEPEEEEENVDVSRLTQWISTAIERKVQHLHVWYTIGRGFELEIPQSVYTCESLVSLNLRGVILPDPKFVSLPCVKVITLDFVRCATDLGLGRLISGCPLLKSFALTNSLFGSGSNEDVVVSVDAPRLEYLKIRDHYAQRFIIHSPGSLVEADIAIAFNKLCKNTFDPDNVPMRNMIRSFLIAISGVKVMKIHTSSLKAIYENSRRQRLHLFPNLTSLCADLDGYRWEMLPIFLESCPNLKHLSLKFYICTSQEISIVPPGTRWCLLPSLEFVEIEEGASLTEIYEAREMKLVSYFLEKSTILKKLTLSLHPSRKEKASVILNKFLSIPTRSPSCQVVVL</sequence>
<evidence type="ECO:0000259" key="1">
    <source>
        <dbReference type="SMART" id="SM00256"/>
    </source>
</evidence>
<evidence type="ECO:0000259" key="2">
    <source>
        <dbReference type="SMART" id="SM00579"/>
    </source>
</evidence>
<dbReference type="InterPro" id="IPR050232">
    <property type="entry name" value="FBL13/AtMIF1-like"/>
</dbReference>
<dbReference type="PANTHER" id="PTHR31900:SF33">
    <property type="entry name" value="PROTEIN WITH RNI-LIKE_FBD-LIKE DOMAIN"/>
    <property type="match status" value="1"/>
</dbReference>
<dbReference type="SUPFAM" id="SSF52047">
    <property type="entry name" value="RNI-like"/>
    <property type="match status" value="1"/>
</dbReference>
<dbReference type="Pfam" id="PF00646">
    <property type="entry name" value="F-box"/>
    <property type="match status" value="1"/>
</dbReference>
<reference evidence="3" key="1">
    <citation type="submission" date="2020-01" db="EMBL/GenBank/DDBJ databases">
        <authorList>
            <person name="Mishra B."/>
        </authorList>
    </citation>
    <scope>NUCLEOTIDE SEQUENCE [LARGE SCALE GENOMIC DNA]</scope>
</reference>
<evidence type="ECO:0008006" key="5">
    <source>
        <dbReference type="Google" id="ProtNLM"/>
    </source>
</evidence>
<dbReference type="InterPro" id="IPR006566">
    <property type="entry name" value="FBD"/>
</dbReference>
<name>A0A6D2JP30_9BRAS</name>
<dbReference type="InterPro" id="IPR055411">
    <property type="entry name" value="LRR_FXL15/At3g58940/PEG3-like"/>
</dbReference>
<organism evidence="3 4">
    <name type="scientific">Microthlaspi erraticum</name>
    <dbReference type="NCBI Taxonomy" id="1685480"/>
    <lineage>
        <taxon>Eukaryota</taxon>
        <taxon>Viridiplantae</taxon>
        <taxon>Streptophyta</taxon>
        <taxon>Embryophyta</taxon>
        <taxon>Tracheophyta</taxon>
        <taxon>Spermatophyta</taxon>
        <taxon>Magnoliopsida</taxon>
        <taxon>eudicotyledons</taxon>
        <taxon>Gunneridae</taxon>
        <taxon>Pentapetalae</taxon>
        <taxon>rosids</taxon>
        <taxon>malvids</taxon>
        <taxon>Brassicales</taxon>
        <taxon>Brassicaceae</taxon>
        <taxon>Coluteocarpeae</taxon>
        <taxon>Microthlaspi</taxon>
    </lineage>
</organism>
<dbReference type="Gene3D" id="3.80.10.10">
    <property type="entry name" value="Ribonuclease Inhibitor"/>
    <property type="match status" value="1"/>
</dbReference>
<feature type="domain" description="F-box" evidence="1">
    <location>
        <begin position="16"/>
        <end position="55"/>
    </location>
</feature>
<keyword evidence="4" id="KW-1185">Reference proteome</keyword>
<dbReference type="Proteomes" id="UP000467841">
    <property type="component" value="Unassembled WGS sequence"/>
</dbReference>
<dbReference type="Gene3D" id="1.20.1280.50">
    <property type="match status" value="1"/>
</dbReference>
<dbReference type="OrthoDB" id="1163429at2759"/>
<feature type="domain" description="FBD" evidence="2">
    <location>
        <begin position="352"/>
        <end position="428"/>
    </location>
</feature>
<dbReference type="SUPFAM" id="SSF81383">
    <property type="entry name" value="F-box domain"/>
    <property type="match status" value="1"/>
</dbReference>
<protein>
    <recommendedName>
        <fullName evidence="5">F-box domain-containing protein</fullName>
    </recommendedName>
</protein>
<dbReference type="AlphaFoldDB" id="A0A6D2JP30"/>
<accession>A0A6D2JP30</accession>
<comment type="caution">
    <text evidence="3">The sequence shown here is derived from an EMBL/GenBank/DDBJ whole genome shotgun (WGS) entry which is preliminary data.</text>
</comment>
<dbReference type="InterPro" id="IPR036047">
    <property type="entry name" value="F-box-like_dom_sf"/>
</dbReference>
<evidence type="ECO:0000313" key="4">
    <source>
        <dbReference type="Proteomes" id="UP000467841"/>
    </source>
</evidence>
<dbReference type="Pfam" id="PF24758">
    <property type="entry name" value="LRR_At5g56370"/>
    <property type="match status" value="1"/>
</dbReference>
<evidence type="ECO:0000313" key="3">
    <source>
        <dbReference type="EMBL" id="CAA7038381.1"/>
    </source>
</evidence>
<dbReference type="Pfam" id="PF08387">
    <property type="entry name" value="FBD"/>
    <property type="match status" value="1"/>
</dbReference>
<dbReference type="EMBL" id="CACVBM020001192">
    <property type="protein sequence ID" value="CAA7038381.1"/>
    <property type="molecule type" value="Genomic_DNA"/>
</dbReference>